<keyword evidence="5" id="KW-1185">Reference proteome</keyword>
<dbReference type="GeneID" id="63805339"/>
<dbReference type="OrthoDB" id="10002170at2759"/>
<dbReference type="Gene3D" id="3.40.1350.10">
    <property type="match status" value="1"/>
</dbReference>
<dbReference type="GO" id="GO:0003676">
    <property type="term" value="F:nucleic acid binding"/>
    <property type="evidence" value="ECO:0007669"/>
    <property type="project" value="InterPro"/>
</dbReference>
<dbReference type="InterPro" id="IPR036167">
    <property type="entry name" value="tRNA_intron_Endo_cat-like_sf"/>
</dbReference>
<dbReference type="Pfam" id="PF09631">
    <property type="entry name" value="Sen15"/>
    <property type="match status" value="1"/>
</dbReference>
<evidence type="ECO:0000313" key="4">
    <source>
        <dbReference type="EMBL" id="ORX66018.1"/>
    </source>
</evidence>
<evidence type="ECO:0000256" key="2">
    <source>
        <dbReference type="ARBA" id="ARBA00022694"/>
    </source>
</evidence>
<accession>A0A1Y1VXK6</accession>
<evidence type="ECO:0000313" key="5">
    <source>
        <dbReference type="Proteomes" id="UP000193922"/>
    </source>
</evidence>
<comment type="caution">
    <text evidence="4">The sequence shown here is derived from an EMBL/GenBank/DDBJ whole genome shotgun (WGS) entry which is preliminary data.</text>
</comment>
<protein>
    <recommendedName>
        <fullName evidence="3">tRNA-splicing endonuclease subunit Sen15 domain-containing protein</fullName>
    </recommendedName>
</protein>
<dbReference type="GO" id="GO:0005634">
    <property type="term" value="C:nucleus"/>
    <property type="evidence" value="ECO:0007669"/>
    <property type="project" value="UniProtKB-ARBA"/>
</dbReference>
<dbReference type="Proteomes" id="UP000193922">
    <property type="component" value="Unassembled WGS sequence"/>
</dbReference>
<dbReference type="RefSeq" id="XP_040740069.1">
    <property type="nucleotide sequence ID" value="XM_040888691.1"/>
</dbReference>
<feature type="domain" description="tRNA-splicing endonuclease subunit Sen15" evidence="3">
    <location>
        <begin position="27"/>
        <end position="125"/>
    </location>
</feature>
<keyword evidence="2" id="KW-0819">tRNA processing</keyword>
<gene>
    <name evidence="4" type="ORF">DL89DRAFT_270407</name>
</gene>
<dbReference type="STRING" id="61395.A0A1Y1VXK6"/>
<dbReference type="PANTHER" id="PTHR28582">
    <property type="entry name" value="TRNA-SPLICING ENDONUCLEASE SUBUNIT SEN15"/>
    <property type="match status" value="1"/>
</dbReference>
<dbReference type="PANTHER" id="PTHR28582:SF1">
    <property type="entry name" value="TRNA-SPLICING ENDONUCLEASE SUBUNIT SEN15"/>
    <property type="match status" value="1"/>
</dbReference>
<dbReference type="EMBL" id="MCFD01000018">
    <property type="protein sequence ID" value="ORX66018.1"/>
    <property type="molecule type" value="Genomic_DNA"/>
</dbReference>
<name>A0A1Y1VXK6_9FUNG</name>
<proteinExistence type="inferred from homology"/>
<evidence type="ECO:0000259" key="3">
    <source>
        <dbReference type="Pfam" id="PF09631"/>
    </source>
</evidence>
<sequence>MNSHPKFKEAASMCGQFPRRARILFQAYMNVKYEQRHDSVKMEVLENTQLPVLTSAAPTNKQKMHIFVPVSAAEDISIKLLGDILRDCQTCVAPESLESVHLAIIDNDSTIVYYKISEGLVLPTEPEDSPSP</sequence>
<dbReference type="GO" id="GO:0006388">
    <property type="term" value="P:tRNA splicing, via endonucleolytic cleavage and ligation"/>
    <property type="evidence" value="ECO:0007669"/>
    <property type="project" value="InterPro"/>
</dbReference>
<dbReference type="AlphaFoldDB" id="A0A1Y1VXK6"/>
<reference evidence="4 5" key="1">
    <citation type="submission" date="2016-07" db="EMBL/GenBank/DDBJ databases">
        <title>Pervasive Adenine N6-methylation of Active Genes in Fungi.</title>
        <authorList>
            <consortium name="DOE Joint Genome Institute"/>
            <person name="Mondo S.J."/>
            <person name="Dannebaum R.O."/>
            <person name="Kuo R.C."/>
            <person name="Labutti K."/>
            <person name="Haridas S."/>
            <person name="Kuo A."/>
            <person name="Salamov A."/>
            <person name="Ahrendt S.R."/>
            <person name="Lipzen A."/>
            <person name="Sullivan W."/>
            <person name="Andreopoulos W.B."/>
            <person name="Clum A."/>
            <person name="Lindquist E."/>
            <person name="Daum C."/>
            <person name="Ramamoorthy G.K."/>
            <person name="Gryganskyi A."/>
            <person name="Culley D."/>
            <person name="Magnuson J.K."/>
            <person name="James T.Y."/>
            <person name="O'Malley M.A."/>
            <person name="Stajich J.E."/>
            <person name="Spatafora J.W."/>
            <person name="Visel A."/>
            <person name="Grigoriev I.V."/>
        </authorList>
    </citation>
    <scope>NUCLEOTIDE SEQUENCE [LARGE SCALE GENOMIC DNA]</scope>
    <source>
        <strain evidence="4 5">ATCC 12442</strain>
    </source>
</reference>
<dbReference type="SUPFAM" id="SSF53032">
    <property type="entry name" value="tRNA-intron endonuclease catalytic domain-like"/>
    <property type="match status" value="1"/>
</dbReference>
<dbReference type="InterPro" id="IPR018593">
    <property type="entry name" value="tRNA-endonuc_su_Sen15"/>
</dbReference>
<organism evidence="4 5">
    <name type="scientific">Linderina pennispora</name>
    <dbReference type="NCBI Taxonomy" id="61395"/>
    <lineage>
        <taxon>Eukaryota</taxon>
        <taxon>Fungi</taxon>
        <taxon>Fungi incertae sedis</taxon>
        <taxon>Zoopagomycota</taxon>
        <taxon>Kickxellomycotina</taxon>
        <taxon>Kickxellomycetes</taxon>
        <taxon>Kickxellales</taxon>
        <taxon>Kickxellaceae</taxon>
        <taxon>Linderina</taxon>
    </lineage>
</organism>
<dbReference type="InterPro" id="IPR011856">
    <property type="entry name" value="tRNA_endonuc-like_dom_sf"/>
</dbReference>
<evidence type="ECO:0000256" key="1">
    <source>
        <dbReference type="ARBA" id="ARBA00006091"/>
    </source>
</evidence>
<comment type="similarity">
    <text evidence="1">Belongs to the SEN15 family.</text>
</comment>